<feature type="compositionally biased region" description="Basic and acidic residues" evidence="6">
    <location>
        <begin position="1287"/>
        <end position="1305"/>
    </location>
</feature>
<evidence type="ECO:0000256" key="3">
    <source>
        <dbReference type="ARBA" id="ARBA00022490"/>
    </source>
</evidence>
<feature type="compositionally biased region" description="Polar residues" evidence="6">
    <location>
        <begin position="1277"/>
        <end position="1286"/>
    </location>
</feature>
<dbReference type="InterPro" id="IPR004328">
    <property type="entry name" value="BRO1_dom"/>
</dbReference>
<dbReference type="InterPro" id="IPR025304">
    <property type="entry name" value="ALIX_V_dom"/>
</dbReference>
<evidence type="ECO:0000256" key="5">
    <source>
        <dbReference type="SAM" id="Coils"/>
    </source>
</evidence>
<dbReference type="InterPro" id="IPR029021">
    <property type="entry name" value="Prot-tyrosine_phosphatase-like"/>
</dbReference>
<dbReference type="GO" id="GO:0005768">
    <property type="term" value="C:endosome"/>
    <property type="evidence" value="ECO:0007669"/>
    <property type="project" value="UniProtKB-SubCell"/>
</dbReference>
<dbReference type="GeneID" id="100899641"/>
<feature type="compositionally biased region" description="Polar residues" evidence="6">
    <location>
        <begin position="819"/>
        <end position="830"/>
    </location>
</feature>
<dbReference type="CTD" id="39610"/>
<dbReference type="Pfam" id="PF03097">
    <property type="entry name" value="BRO1"/>
    <property type="match status" value="1"/>
</dbReference>
<dbReference type="PANTHER" id="PTHR23030">
    <property type="entry name" value="PCD6 INTERACTING PROTEIN-RELATED"/>
    <property type="match status" value="1"/>
</dbReference>
<dbReference type="Gene3D" id="3.90.190.10">
    <property type="entry name" value="Protein tyrosine phosphatase superfamily"/>
    <property type="match status" value="1"/>
</dbReference>
<feature type="compositionally biased region" description="Low complexity" evidence="6">
    <location>
        <begin position="894"/>
        <end position="911"/>
    </location>
</feature>
<dbReference type="SMART" id="SM01041">
    <property type="entry name" value="BRO1"/>
    <property type="match status" value="1"/>
</dbReference>
<feature type="domain" description="BRO1" evidence="8">
    <location>
        <begin position="8"/>
        <end position="393"/>
    </location>
</feature>
<reference evidence="10" key="1">
    <citation type="submission" date="2025-08" db="UniProtKB">
        <authorList>
            <consortium name="RefSeq"/>
        </authorList>
    </citation>
    <scope>IDENTIFICATION</scope>
</reference>
<dbReference type="SMART" id="SM00194">
    <property type="entry name" value="PTPc"/>
    <property type="match status" value="1"/>
</dbReference>
<dbReference type="Pfam" id="PF13949">
    <property type="entry name" value="ALIX_LYPXL_bnd"/>
    <property type="match status" value="1"/>
</dbReference>
<gene>
    <name evidence="10" type="primary">LOC100899641</name>
</gene>
<dbReference type="SUPFAM" id="SSF52799">
    <property type="entry name" value="(Phosphotyrosine protein) phosphatases II"/>
    <property type="match status" value="1"/>
</dbReference>
<feature type="region of interest" description="Disordered" evidence="6">
    <location>
        <begin position="1643"/>
        <end position="1671"/>
    </location>
</feature>
<keyword evidence="3" id="KW-0963">Cytoplasm</keyword>
<keyword evidence="9" id="KW-1185">Reference proteome</keyword>
<dbReference type="InterPro" id="IPR000242">
    <property type="entry name" value="PTP_cat"/>
</dbReference>
<dbReference type="RefSeq" id="XP_003741192.1">
    <property type="nucleotide sequence ID" value="XM_003741144.1"/>
</dbReference>
<feature type="compositionally biased region" description="Polar residues" evidence="6">
    <location>
        <begin position="758"/>
        <end position="788"/>
    </location>
</feature>
<dbReference type="GO" id="GO:0032456">
    <property type="term" value="P:endocytic recycling"/>
    <property type="evidence" value="ECO:0007669"/>
    <property type="project" value="TreeGrafter"/>
</dbReference>
<name>A0AAJ6QR23_9ACAR</name>
<feature type="region of interest" description="Disordered" evidence="6">
    <location>
        <begin position="893"/>
        <end position="913"/>
    </location>
</feature>
<feature type="compositionally biased region" description="Low complexity" evidence="6">
    <location>
        <begin position="844"/>
        <end position="858"/>
    </location>
</feature>
<dbReference type="PROSITE" id="PS51180">
    <property type="entry name" value="BRO1"/>
    <property type="match status" value="1"/>
</dbReference>
<feature type="compositionally biased region" description="Basic and acidic residues" evidence="6">
    <location>
        <begin position="1266"/>
        <end position="1276"/>
    </location>
</feature>
<accession>A0AAJ6QR23</accession>
<evidence type="ECO:0000259" key="7">
    <source>
        <dbReference type="PROSITE" id="PS50055"/>
    </source>
</evidence>
<dbReference type="Gene3D" id="1.20.120.560">
    <property type="entry name" value="alix/aip1 in complex with the ypdl late domain"/>
    <property type="match status" value="1"/>
</dbReference>
<sequence length="1671" mass="183244">MEAAPRLQMLCFEQKLSSKVSDFSHPFKKFIATFYNEDPNKYSKAIFDLEQLRTAACKASKDFQGIQTLRRYYSQLRLQQNRFPMTDDGAACVAFMWSDLYSGVMFNIADVKYELSSILYNIGALHSQLGAIEDRTSAEGMKNACTHFQAAAWAFQHNRDTYPQPKGCDLSHDLLTFYSLVMLAQSQECILEKSMLDNRKSGISAKIASQIVDFYTKSINNLSSDVKSIVGSKIFQQWKRICEMKASYYGALTALYMGMTAEEDNQYGLRVAWYKLAMERFEESLRAAEDLGIEETLAFTRDVIGGKLNVGVRENDFVYHDKVPNADSLPEVKGAVLVKGTPFDPNDPEVCGPDLFATLIPMAAHEASSVYSEQKAQLLRRLSKVIEDKNADLASYESSLNISKKDLFEMMKKPVLPPDIIEVCAQFSTNRLSISAINSQLAQIDAMSDEVGRYLSEAEQLIAMSNPASVTSNVVADLRAELNKYKEIRTHSANNNETLREALEAHDDHLALLQLAPETLEQKLPHVISATKEDEKVILEFIKLLDKLEEMKQQRERLFSELRDALINDDITKLIVANAQEDLNEVFERALAKHKLAIAVLEKNLLAQDNILKAVSQANANTAEIRMNLEQARRPWTTSIENLRAAYKSFEEVERQATKGTDFYGIFVNDVRRLATRLRSVVQVEKEQEEKLRARQAELARPPVFKPESNPAFVSRPPNIPPTAQAQNAQPPKLKDYLAMMNNAKKNEYVPRAMPGSTGISQSPMRPSVAMSSMGESTSLTGNTQPPQMSLPAPGSAMPPQTPSPAVLPPGARIVPEASNPTQSPAASSNDAKHPRSSLNVVVPGARPSPSSPAAAQSNQGYSAYNVESLGGYGQPAYQGYAPYAHLYSANTTSSNAAPRPSNDPNSSSNAQPIQTSVNAYSYAQSPQQQQQQQYQTGYQYGHAGVPGALGNPNAPLERNMPSAGVAAPAPDSATSNISTAVQNHPMSQAQYYGNTQGGVAGCLTNVYKWNGYDFPTASPTASASFVMTSGMFNSTVTSSNTLHKSQNPYAQCQQMGTTQQYQGYAVSSQASSVPGGATSYVYPTSASTAVSVVSTSSMGTVSTAAIQAQGPNSRLSAPNALPAAPNNTLPTSATIGGGTYNAAPNVAFQAHATPIQGPVAPNSNPPLQYLPASTCGSVPNNTYSVASMGVAPMPGQNFPTTSASTVPAAVNPTSQTGQGAKSLLDESPALPMPSEGQIIQDILQPVVLPIAAAKSAEYGTLNAETPKEPEDRKPETSASLSTKTADANEKSTEGICDSKPERSLDDPRTLQNFRNLFDQLDDYTRTFNLENRWKEFLDLQETEARALKISVGRICSMKNRFPDIMPYDYNRVVLSTTKDDYINASFLKSTPSTNEPNCILTQAPIPSTLEDFWAMVWEQSAETMLSLSSFQELSSQLFFPSEKGTTQSYGHYQVSVQSYTEKECGLFTERLLSVSGPQGPAKNLILLHLNEWTRDVSKLALFGKQVLYYYNSQKRKESPVIIQCLGGCGRSGLIAFCLKWLSNLEEARLLPITSLLADLVRGRKLVLLEKDQLKTCVELAHFTTRSLLVERGCIEQISEKSTEMEEIHYKEKNGEKLTVEERLIQDLMAGFQVKTKITKESFEKPRGLESSAGDPSDPLSQLDPLWSLKK</sequence>
<feature type="region of interest" description="Disordered" evidence="6">
    <location>
        <begin position="750"/>
        <end position="859"/>
    </location>
</feature>
<dbReference type="Gene3D" id="1.20.140.50">
    <property type="entry name" value="alix/aip1 like domains"/>
    <property type="match status" value="1"/>
</dbReference>
<feature type="coiled-coil region" evidence="5">
    <location>
        <begin position="541"/>
        <end position="604"/>
    </location>
</feature>
<comment type="subcellular location">
    <subcellularLocation>
        <location evidence="2">Cytoplasm</location>
    </subcellularLocation>
    <subcellularLocation>
        <location evidence="1">Endosome</location>
    </subcellularLocation>
</comment>
<evidence type="ECO:0000313" key="10">
    <source>
        <dbReference type="RefSeq" id="XP_003741192.1"/>
    </source>
</evidence>
<keyword evidence="4" id="KW-0967">Endosome</keyword>
<dbReference type="GO" id="GO:0045022">
    <property type="term" value="P:early endosome to late endosome transport"/>
    <property type="evidence" value="ECO:0007669"/>
    <property type="project" value="TreeGrafter"/>
</dbReference>
<dbReference type="GO" id="GO:0004725">
    <property type="term" value="F:protein tyrosine phosphatase activity"/>
    <property type="evidence" value="ECO:0007669"/>
    <property type="project" value="InterPro"/>
</dbReference>
<evidence type="ECO:0000256" key="4">
    <source>
        <dbReference type="ARBA" id="ARBA00022753"/>
    </source>
</evidence>
<organism evidence="9 10">
    <name type="scientific">Galendromus occidentalis</name>
    <name type="common">western predatory mite</name>
    <dbReference type="NCBI Taxonomy" id="34638"/>
    <lineage>
        <taxon>Eukaryota</taxon>
        <taxon>Metazoa</taxon>
        <taxon>Ecdysozoa</taxon>
        <taxon>Arthropoda</taxon>
        <taxon>Chelicerata</taxon>
        <taxon>Arachnida</taxon>
        <taxon>Acari</taxon>
        <taxon>Parasitiformes</taxon>
        <taxon>Mesostigmata</taxon>
        <taxon>Gamasina</taxon>
        <taxon>Phytoseioidea</taxon>
        <taxon>Phytoseiidae</taxon>
        <taxon>Typhlodrominae</taxon>
        <taxon>Galendromus</taxon>
    </lineage>
</organism>
<evidence type="ECO:0000256" key="1">
    <source>
        <dbReference type="ARBA" id="ARBA00004177"/>
    </source>
</evidence>
<dbReference type="Proteomes" id="UP000694867">
    <property type="component" value="Unplaced"/>
</dbReference>
<proteinExistence type="predicted"/>
<dbReference type="Gene3D" id="1.25.40.280">
    <property type="entry name" value="alix/aip1 like domains"/>
    <property type="match status" value="1"/>
</dbReference>
<evidence type="ECO:0000256" key="2">
    <source>
        <dbReference type="ARBA" id="ARBA00004496"/>
    </source>
</evidence>
<evidence type="ECO:0000256" key="6">
    <source>
        <dbReference type="SAM" id="MobiDB-lite"/>
    </source>
</evidence>
<keyword evidence="5" id="KW-0175">Coiled coil</keyword>
<feature type="domain" description="Tyrosine-protein phosphatase" evidence="7">
    <location>
        <begin position="1359"/>
        <end position="1575"/>
    </location>
</feature>
<feature type="region of interest" description="Disordered" evidence="6">
    <location>
        <begin position="1261"/>
        <end position="1305"/>
    </location>
</feature>
<dbReference type="PRINTS" id="PR00700">
    <property type="entry name" value="PRTYPHPHTASE"/>
</dbReference>
<evidence type="ECO:0000313" key="9">
    <source>
        <dbReference type="Proteomes" id="UP000694867"/>
    </source>
</evidence>
<dbReference type="GO" id="GO:0043328">
    <property type="term" value="P:protein transport to vacuole involved in ubiquitin-dependent protein catabolic process via the multivesicular body sorting pathway"/>
    <property type="evidence" value="ECO:0007669"/>
    <property type="project" value="TreeGrafter"/>
</dbReference>
<dbReference type="PROSITE" id="PS50055">
    <property type="entry name" value="TYR_PHOSPHATASE_PTP"/>
    <property type="match status" value="1"/>
</dbReference>
<dbReference type="KEGG" id="goe:100899641"/>
<dbReference type="InterPro" id="IPR038499">
    <property type="entry name" value="BRO1_sf"/>
</dbReference>
<protein>
    <submittedName>
        <fullName evidence="10">Tyrosine-protein phosphatase non-receptor type 23</fullName>
    </submittedName>
</protein>
<dbReference type="PANTHER" id="PTHR23030:SF30">
    <property type="entry name" value="TYROSINE-PROTEIN PHOSPHATASE NON-RECEPTOR TYPE 23"/>
    <property type="match status" value="1"/>
</dbReference>
<dbReference type="Pfam" id="PF00102">
    <property type="entry name" value="Y_phosphatase"/>
    <property type="match status" value="1"/>
</dbReference>
<evidence type="ECO:0000259" key="8">
    <source>
        <dbReference type="PROSITE" id="PS51180"/>
    </source>
</evidence>